<reference evidence="9 10" key="1">
    <citation type="submission" date="2023-01" db="EMBL/GenBank/DDBJ databases">
        <authorList>
            <person name="Yoon J.-W."/>
        </authorList>
    </citation>
    <scope>NUCLEOTIDE SEQUENCE [LARGE SCALE GENOMIC DNA]</scope>
    <source>
        <strain evidence="9 10">KMU-50</strain>
    </source>
</reference>
<evidence type="ECO:0000256" key="4">
    <source>
        <dbReference type="ARBA" id="ARBA00022982"/>
    </source>
</evidence>
<sequence length="244" mass="26906">MTYEIPTEGRIPLLDITIPIHWDNHAILMFGIWFVLVPAAVMFLRFGKIRPTPYGIPRGTSKWAWPELPWTLHKLSLYAGIFLAVGGAGFAMLLSGGFSGTLHAWFGLGTIGLGVLQGGSAWLRGSHGGRKAAEADPEDRATWGGDHFDMTPQRWWFEAYHKTAGYFALFLALGAVTTGLSQFWMPGIAIALAGIFLAGFVAAVILQGRGHNHDTYQSVYGNHPEHPFNRKRYHGMFKAQGKKP</sequence>
<gene>
    <name evidence="9" type="ORF">O2N63_15400</name>
</gene>
<keyword evidence="5 7" id="KW-1133">Transmembrane helix</keyword>
<feature type="transmembrane region" description="Helical" evidence="7">
    <location>
        <begin position="187"/>
        <end position="206"/>
    </location>
</feature>
<name>A0ABT4W4N4_9RHOB</name>
<keyword evidence="3 7" id="KW-0812">Transmembrane</keyword>
<keyword evidence="2" id="KW-0813">Transport</keyword>
<evidence type="ECO:0000256" key="2">
    <source>
        <dbReference type="ARBA" id="ARBA00022448"/>
    </source>
</evidence>
<dbReference type="Proteomes" id="UP001528040">
    <property type="component" value="Unassembled WGS sequence"/>
</dbReference>
<dbReference type="CDD" id="cd08760">
    <property type="entry name" value="Cyt_b561_FRRS1_like"/>
    <property type="match status" value="1"/>
</dbReference>
<evidence type="ECO:0000256" key="3">
    <source>
        <dbReference type="ARBA" id="ARBA00022692"/>
    </source>
</evidence>
<feature type="transmembrane region" description="Helical" evidence="7">
    <location>
        <begin position="104"/>
        <end position="123"/>
    </location>
</feature>
<evidence type="ECO:0000256" key="1">
    <source>
        <dbReference type="ARBA" id="ARBA00004370"/>
    </source>
</evidence>
<protein>
    <submittedName>
        <fullName evidence="9">Cytochrome b561 domain-containing protein</fullName>
    </submittedName>
</protein>
<comment type="caution">
    <text evidence="9">The sequence shown here is derived from an EMBL/GenBank/DDBJ whole genome shotgun (WGS) entry which is preliminary data.</text>
</comment>
<dbReference type="Gene3D" id="1.20.120.1770">
    <property type="match status" value="1"/>
</dbReference>
<proteinExistence type="predicted"/>
<evidence type="ECO:0000313" key="9">
    <source>
        <dbReference type="EMBL" id="MDA5095474.1"/>
    </source>
</evidence>
<evidence type="ECO:0000256" key="6">
    <source>
        <dbReference type="ARBA" id="ARBA00023136"/>
    </source>
</evidence>
<dbReference type="InterPro" id="IPR006593">
    <property type="entry name" value="Cyt_b561/ferric_Rdtase_TM"/>
</dbReference>
<feature type="domain" description="Cytochrome b561" evidence="8">
    <location>
        <begin position="24"/>
        <end position="180"/>
    </location>
</feature>
<dbReference type="SMART" id="SM00665">
    <property type="entry name" value="B561"/>
    <property type="match status" value="1"/>
</dbReference>
<keyword evidence="4" id="KW-0249">Electron transport</keyword>
<accession>A0ABT4W4N4</accession>
<feature type="transmembrane region" description="Helical" evidence="7">
    <location>
        <begin position="163"/>
        <end position="181"/>
    </location>
</feature>
<evidence type="ECO:0000256" key="7">
    <source>
        <dbReference type="SAM" id="Phobius"/>
    </source>
</evidence>
<evidence type="ECO:0000313" key="10">
    <source>
        <dbReference type="Proteomes" id="UP001528040"/>
    </source>
</evidence>
<evidence type="ECO:0000259" key="8">
    <source>
        <dbReference type="SMART" id="SM00665"/>
    </source>
</evidence>
<dbReference type="EMBL" id="JAQIIO010000011">
    <property type="protein sequence ID" value="MDA5095474.1"/>
    <property type="molecule type" value="Genomic_DNA"/>
</dbReference>
<feature type="transmembrane region" description="Helical" evidence="7">
    <location>
        <begin position="26"/>
        <end position="44"/>
    </location>
</feature>
<keyword evidence="6 7" id="KW-0472">Membrane</keyword>
<feature type="transmembrane region" description="Helical" evidence="7">
    <location>
        <begin position="75"/>
        <end position="98"/>
    </location>
</feature>
<organism evidence="9 10">
    <name type="scientific">Aliiroseovarius salicola</name>
    <dbReference type="NCBI Taxonomy" id="3009082"/>
    <lineage>
        <taxon>Bacteria</taxon>
        <taxon>Pseudomonadati</taxon>
        <taxon>Pseudomonadota</taxon>
        <taxon>Alphaproteobacteria</taxon>
        <taxon>Rhodobacterales</taxon>
        <taxon>Paracoccaceae</taxon>
        <taxon>Aliiroseovarius</taxon>
    </lineage>
</organism>
<keyword evidence="10" id="KW-1185">Reference proteome</keyword>
<dbReference type="RefSeq" id="WP_271055183.1">
    <property type="nucleotide sequence ID" value="NZ_JAQIIO010000011.1"/>
</dbReference>
<comment type="subcellular location">
    <subcellularLocation>
        <location evidence="1">Membrane</location>
    </subcellularLocation>
</comment>
<evidence type="ECO:0000256" key="5">
    <source>
        <dbReference type="ARBA" id="ARBA00022989"/>
    </source>
</evidence>